<keyword evidence="12" id="KW-1185">Reference proteome</keyword>
<name>A0ABU9E7F5_9BACT</name>
<protein>
    <recommendedName>
        <fullName evidence="3">tRNA threonylcarbamoyladenosine biosynthesis protein TsaE</fullName>
    </recommendedName>
    <alternativeName>
        <fullName evidence="10">t(6)A37 threonylcarbamoyladenosine biosynthesis protein TsaE</fullName>
    </alternativeName>
</protein>
<dbReference type="SUPFAM" id="SSF52540">
    <property type="entry name" value="P-loop containing nucleoside triphosphate hydrolases"/>
    <property type="match status" value="1"/>
</dbReference>
<dbReference type="Proteomes" id="UP001484239">
    <property type="component" value="Unassembled WGS sequence"/>
</dbReference>
<reference evidence="11 12" key="1">
    <citation type="submission" date="2024-02" db="EMBL/GenBank/DDBJ databases">
        <title>A novel Gemmatimonadota bacterium.</title>
        <authorList>
            <person name="Du Z.-J."/>
            <person name="Ye Y.-Q."/>
        </authorList>
    </citation>
    <scope>NUCLEOTIDE SEQUENCE [LARGE SCALE GENOMIC DNA]</scope>
    <source>
        <strain evidence="11 12">DH-20</strain>
    </source>
</reference>
<accession>A0ABU9E7F5</accession>
<evidence type="ECO:0000256" key="10">
    <source>
        <dbReference type="ARBA" id="ARBA00032441"/>
    </source>
</evidence>
<evidence type="ECO:0000256" key="7">
    <source>
        <dbReference type="ARBA" id="ARBA00022741"/>
    </source>
</evidence>
<proteinExistence type="inferred from homology"/>
<organism evidence="11 12">
    <name type="scientific">Gaopeijia maritima</name>
    <dbReference type="NCBI Taxonomy" id="3119007"/>
    <lineage>
        <taxon>Bacteria</taxon>
        <taxon>Pseudomonadati</taxon>
        <taxon>Gemmatimonadota</taxon>
        <taxon>Longimicrobiia</taxon>
        <taxon>Gaopeijiales</taxon>
        <taxon>Gaopeijiaceae</taxon>
        <taxon>Gaopeijia</taxon>
    </lineage>
</organism>
<evidence type="ECO:0000256" key="9">
    <source>
        <dbReference type="ARBA" id="ARBA00022842"/>
    </source>
</evidence>
<dbReference type="InterPro" id="IPR003442">
    <property type="entry name" value="T6A_TsaE"/>
</dbReference>
<evidence type="ECO:0000256" key="1">
    <source>
        <dbReference type="ARBA" id="ARBA00004496"/>
    </source>
</evidence>
<keyword evidence="9" id="KW-0460">Magnesium</keyword>
<dbReference type="EMBL" id="JBBHLI010000003">
    <property type="protein sequence ID" value="MEK9500658.1"/>
    <property type="molecule type" value="Genomic_DNA"/>
</dbReference>
<comment type="caution">
    <text evidence="11">The sequence shown here is derived from an EMBL/GenBank/DDBJ whole genome shotgun (WGS) entry which is preliminary data.</text>
</comment>
<evidence type="ECO:0000313" key="12">
    <source>
        <dbReference type="Proteomes" id="UP001484239"/>
    </source>
</evidence>
<keyword evidence="6" id="KW-0479">Metal-binding</keyword>
<evidence type="ECO:0000256" key="8">
    <source>
        <dbReference type="ARBA" id="ARBA00022840"/>
    </source>
</evidence>
<dbReference type="PANTHER" id="PTHR33540:SF2">
    <property type="entry name" value="TRNA THREONYLCARBAMOYLADENOSINE BIOSYNTHESIS PROTEIN TSAE"/>
    <property type="match status" value="1"/>
</dbReference>
<comment type="similarity">
    <text evidence="2">Belongs to the TsaE family.</text>
</comment>
<comment type="subcellular location">
    <subcellularLocation>
        <location evidence="1">Cytoplasm</location>
    </subcellularLocation>
</comment>
<keyword evidence="8" id="KW-0067">ATP-binding</keyword>
<evidence type="ECO:0000256" key="5">
    <source>
        <dbReference type="ARBA" id="ARBA00022694"/>
    </source>
</evidence>
<dbReference type="Gene3D" id="3.40.50.300">
    <property type="entry name" value="P-loop containing nucleotide triphosphate hydrolases"/>
    <property type="match status" value="1"/>
</dbReference>
<dbReference type="RefSeq" id="WP_405286549.1">
    <property type="nucleotide sequence ID" value="NZ_JBBHLI010000003.1"/>
</dbReference>
<dbReference type="Pfam" id="PF02367">
    <property type="entry name" value="TsaE"/>
    <property type="match status" value="1"/>
</dbReference>
<gene>
    <name evidence="11" type="primary">tsaE</name>
    <name evidence="11" type="ORF">WI372_06685</name>
</gene>
<dbReference type="NCBIfam" id="TIGR00150">
    <property type="entry name" value="T6A_YjeE"/>
    <property type="match status" value="1"/>
</dbReference>
<keyword evidence="4" id="KW-0963">Cytoplasm</keyword>
<dbReference type="PANTHER" id="PTHR33540">
    <property type="entry name" value="TRNA THREONYLCARBAMOYLADENOSINE BIOSYNTHESIS PROTEIN TSAE"/>
    <property type="match status" value="1"/>
</dbReference>
<evidence type="ECO:0000256" key="6">
    <source>
        <dbReference type="ARBA" id="ARBA00022723"/>
    </source>
</evidence>
<dbReference type="InterPro" id="IPR027417">
    <property type="entry name" value="P-loop_NTPase"/>
</dbReference>
<sequence length="157" mass="16584">MIEGGALTQDELERWGRAIGAAARPPLMLALDGPLGAGKSVLARSIARGAGVAGSVPSPTYTLVQSYELGGGRRLVHMDLYRLGHPDEVIELGWDDLVSDPEALVVVEWAERAGEHLPGDRWAISLAPVEGEPELRRLDGRAIGAPGPLPARDGVGR</sequence>
<keyword evidence="5" id="KW-0819">tRNA processing</keyword>
<evidence type="ECO:0000256" key="3">
    <source>
        <dbReference type="ARBA" id="ARBA00019010"/>
    </source>
</evidence>
<keyword evidence="7" id="KW-0547">Nucleotide-binding</keyword>
<evidence type="ECO:0000256" key="2">
    <source>
        <dbReference type="ARBA" id="ARBA00007599"/>
    </source>
</evidence>
<evidence type="ECO:0000256" key="4">
    <source>
        <dbReference type="ARBA" id="ARBA00022490"/>
    </source>
</evidence>
<evidence type="ECO:0000313" key="11">
    <source>
        <dbReference type="EMBL" id="MEK9500658.1"/>
    </source>
</evidence>